<dbReference type="PANTHER" id="PTHR35175:SF2">
    <property type="entry name" value="DUF1289 DOMAIN-CONTAINING PROTEIN"/>
    <property type="match status" value="1"/>
</dbReference>
<organism evidence="1 2">
    <name type="scientific">Paracidovorax citrulli</name>
    <name type="common">Acidovorax citrulli</name>
    <dbReference type="NCBI Taxonomy" id="80869"/>
    <lineage>
        <taxon>Bacteria</taxon>
        <taxon>Pseudomonadati</taxon>
        <taxon>Pseudomonadota</taxon>
        <taxon>Betaproteobacteria</taxon>
        <taxon>Burkholderiales</taxon>
        <taxon>Comamonadaceae</taxon>
        <taxon>Paracidovorax</taxon>
    </lineage>
</organism>
<evidence type="ECO:0000313" key="2">
    <source>
        <dbReference type="Proteomes" id="UP001242732"/>
    </source>
</evidence>
<dbReference type="Proteomes" id="UP001242732">
    <property type="component" value="Chromosome"/>
</dbReference>
<dbReference type="Pfam" id="PF06945">
    <property type="entry name" value="DUF1289"/>
    <property type="match status" value="1"/>
</dbReference>
<dbReference type="PANTHER" id="PTHR35175">
    <property type="entry name" value="DUF1289 DOMAIN-CONTAINING PROTEIN"/>
    <property type="match status" value="1"/>
</dbReference>
<evidence type="ECO:0000313" key="1">
    <source>
        <dbReference type="EMBL" id="WIY49457.1"/>
    </source>
</evidence>
<dbReference type="InterPro" id="IPR010710">
    <property type="entry name" value="DUF1289"/>
</dbReference>
<protein>
    <submittedName>
        <fullName evidence="1">DUF1289 domain-containing protein</fullName>
    </submittedName>
</protein>
<gene>
    <name evidence="1" type="ORF">QRO08_02500</name>
</gene>
<dbReference type="EMBL" id="CP127363">
    <property type="protein sequence ID" value="WIY49457.1"/>
    <property type="molecule type" value="Genomic_DNA"/>
</dbReference>
<dbReference type="RefSeq" id="WP_011797360.1">
    <property type="nucleotide sequence ID" value="NZ_CP023687.1"/>
</dbReference>
<proteinExistence type="predicted"/>
<reference evidence="1 2" key="1">
    <citation type="submission" date="2023-06" db="EMBL/GenBank/DDBJ databases">
        <authorList>
            <person name="Ham H."/>
            <person name="Park D.S."/>
        </authorList>
    </citation>
    <scope>NUCLEOTIDE SEQUENCE [LARGE SCALE GENOMIC DNA]</scope>
    <source>
        <strain evidence="1 2">KACC 17005</strain>
    </source>
</reference>
<keyword evidence="2" id="KW-1185">Reference proteome</keyword>
<name>A0ABY9ARM2_PARCI</name>
<sequence length="95" mass="9837">MNPIQALAERAAQAAAEGSFVPGSTQAPPSPCIGVCRMSASGSHCEGCFRTLDDIRDWSGASPDARRAVWSALLRRAGLAVPAPLSGIAMERTSP</sequence>
<dbReference type="GeneID" id="79789321"/>
<accession>A0ABY9ARM2</accession>